<name>A0A133XFN4_9RHOO</name>
<evidence type="ECO:0000313" key="3">
    <source>
        <dbReference type="Proteomes" id="UP000070186"/>
    </source>
</evidence>
<dbReference type="GO" id="GO:0005829">
    <property type="term" value="C:cytosol"/>
    <property type="evidence" value="ECO:0007669"/>
    <property type="project" value="TreeGrafter"/>
</dbReference>
<dbReference type="STRING" id="281362.AT959_17760"/>
<dbReference type="AlphaFoldDB" id="A0A133XFN4"/>
<dbReference type="InterPro" id="IPR014043">
    <property type="entry name" value="Acyl_transferase_dom"/>
</dbReference>
<dbReference type="SMART" id="SM00827">
    <property type="entry name" value="PKS_AT"/>
    <property type="match status" value="1"/>
</dbReference>
<sequence length="313" mass="32437">MRLALLFSGQGGQGPAHWQQVMDGPDAALRDQLRHLLPELAGPAATTETTAGPGGDAEKLAKNSIAQPLIFAQQMLLWGQLQPRLPRPICAAGYSLGEMAACSAAGAFSASAGLDLCAKRAALMDAAVSGEQGMLAVLGLDEALVEGMAAAAGLAVAIRNAPRHLVVAGPRPGLLAVAEQFTAAGASRLVQLAVRTPSHTPQLRSAAVDFQKCLDLLPDARLAFPVLSAIDATPARTARPALDALARQICTPLDWAACLQAVAEMQPDAVLEIGPGNALSRLFAELAPNVPVRACDDFRSVDGIVRWVESGGR</sequence>
<dbReference type="EMBL" id="LODL01000035">
    <property type="protein sequence ID" value="KXB29770.1"/>
    <property type="molecule type" value="Genomic_DNA"/>
</dbReference>
<dbReference type="SUPFAM" id="SSF52151">
    <property type="entry name" value="FabD/lysophospholipase-like"/>
    <property type="match status" value="1"/>
</dbReference>
<accession>A0A133XFN4</accession>
<dbReference type="InterPro" id="IPR001227">
    <property type="entry name" value="Ac_transferase_dom_sf"/>
</dbReference>
<proteinExistence type="predicted"/>
<keyword evidence="3" id="KW-1185">Reference proteome</keyword>
<dbReference type="InterPro" id="IPR050858">
    <property type="entry name" value="Mal-CoA-ACP_Trans/PKS_FabD"/>
</dbReference>
<reference evidence="2 3" key="1">
    <citation type="submission" date="2015-12" db="EMBL/GenBank/DDBJ databases">
        <title>Nitrous oxide reduction kinetics distinguish bacteria harboring typical versus atypical NosZ.</title>
        <authorList>
            <person name="Yoon S."/>
            <person name="Nissen S."/>
            <person name="Park D."/>
            <person name="Sanford R.A."/>
            <person name="Loeffler F.E."/>
        </authorList>
    </citation>
    <scope>NUCLEOTIDE SEQUENCE [LARGE SCALE GENOMIC DNA]</scope>
    <source>
        <strain evidence="2 3">ATCC BAA-841</strain>
    </source>
</reference>
<dbReference type="Pfam" id="PF00698">
    <property type="entry name" value="Acyl_transf_1"/>
    <property type="match status" value="1"/>
</dbReference>
<evidence type="ECO:0000259" key="1">
    <source>
        <dbReference type="SMART" id="SM00827"/>
    </source>
</evidence>
<dbReference type="InterPro" id="IPR016035">
    <property type="entry name" value="Acyl_Trfase/lysoPLipase"/>
</dbReference>
<dbReference type="InterPro" id="IPR017554">
    <property type="entry name" value="Malonate_deCOase_MdcHsu"/>
</dbReference>
<comment type="caution">
    <text evidence="2">The sequence shown here is derived from an EMBL/GenBank/DDBJ whole genome shotgun (WGS) entry which is preliminary data.</text>
</comment>
<dbReference type="GO" id="GO:0004314">
    <property type="term" value="F:[acyl-carrier-protein] S-malonyltransferase activity"/>
    <property type="evidence" value="ECO:0007669"/>
    <property type="project" value="TreeGrafter"/>
</dbReference>
<dbReference type="InterPro" id="IPR016036">
    <property type="entry name" value="Malonyl_transacylase_ACP-bd"/>
</dbReference>
<dbReference type="PANTHER" id="PTHR42681">
    <property type="entry name" value="MALONYL-COA-ACYL CARRIER PROTEIN TRANSACYLASE, MITOCHONDRIAL"/>
    <property type="match status" value="1"/>
</dbReference>
<organism evidence="2 3">
    <name type="scientific">Dechloromonas denitrificans</name>
    <dbReference type="NCBI Taxonomy" id="281362"/>
    <lineage>
        <taxon>Bacteria</taxon>
        <taxon>Pseudomonadati</taxon>
        <taxon>Pseudomonadota</taxon>
        <taxon>Betaproteobacteria</taxon>
        <taxon>Rhodocyclales</taxon>
        <taxon>Azonexaceae</taxon>
        <taxon>Dechloromonas</taxon>
    </lineage>
</organism>
<feature type="domain" description="Malonyl-CoA:ACP transacylase (MAT)" evidence="1">
    <location>
        <begin position="6"/>
        <end position="307"/>
    </location>
</feature>
<dbReference type="GO" id="GO:0006633">
    <property type="term" value="P:fatty acid biosynthetic process"/>
    <property type="evidence" value="ECO:0007669"/>
    <property type="project" value="TreeGrafter"/>
</dbReference>
<dbReference type="Gene3D" id="3.40.366.10">
    <property type="entry name" value="Malonyl-Coenzyme A Acyl Carrier Protein, domain 2"/>
    <property type="match status" value="1"/>
</dbReference>
<dbReference type="RefSeq" id="WP_066886034.1">
    <property type="nucleotide sequence ID" value="NZ_LODL01000035.1"/>
</dbReference>
<evidence type="ECO:0000313" key="2">
    <source>
        <dbReference type="EMBL" id="KXB29770.1"/>
    </source>
</evidence>
<dbReference type="Gene3D" id="3.30.70.250">
    <property type="entry name" value="Malonyl-CoA ACP transacylase, ACP-binding"/>
    <property type="match status" value="1"/>
</dbReference>
<dbReference type="Proteomes" id="UP000070186">
    <property type="component" value="Unassembled WGS sequence"/>
</dbReference>
<dbReference type="NCBIfam" id="TIGR03131">
    <property type="entry name" value="malonate_mdcH"/>
    <property type="match status" value="1"/>
</dbReference>
<protein>
    <recommendedName>
        <fullName evidence="1">Malonyl-CoA:ACP transacylase (MAT) domain-containing protein</fullName>
    </recommendedName>
</protein>
<gene>
    <name evidence="2" type="ORF">AT959_17760</name>
</gene>
<dbReference type="SUPFAM" id="SSF55048">
    <property type="entry name" value="Probable ACP-binding domain of malonyl-CoA ACP transacylase"/>
    <property type="match status" value="1"/>
</dbReference>
<dbReference type="PANTHER" id="PTHR42681:SF6">
    <property type="entry name" value="BLL0263 PROTEIN"/>
    <property type="match status" value="1"/>
</dbReference>